<keyword evidence="1" id="KW-0732">Signal</keyword>
<dbReference type="Proteomes" id="UP000544222">
    <property type="component" value="Unassembled WGS sequence"/>
</dbReference>
<reference evidence="2 3" key="1">
    <citation type="submission" date="2020-08" db="EMBL/GenBank/DDBJ databases">
        <title>Genomic Encyclopedia of Type Strains, Phase IV (KMG-IV): sequencing the most valuable type-strain genomes for metagenomic binning, comparative biology and taxonomic classification.</title>
        <authorList>
            <person name="Goeker M."/>
        </authorList>
    </citation>
    <scope>NUCLEOTIDE SEQUENCE [LARGE SCALE GENOMIC DNA]</scope>
    <source>
        <strain evidence="2 3">DSM 27471</strain>
    </source>
</reference>
<keyword evidence="3" id="KW-1185">Reference proteome</keyword>
<sequence length="112" mass="11865">MKKIILTCAILFAAISSSFAYNNAAGLPMVYGPGSNSTVVVINATTTIHLICGMTGDNGSIGEGIFQGPNVYWDVPLFGNDTEYQDFTGSFSSLTISFQCSADSYGTALVEW</sequence>
<evidence type="ECO:0000313" key="2">
    <source>
        <dbReference type="EMBL" id="MBB3188113.1"/>
    </source>
</evidence>
<name>A0A7W5DTT9_9PORP</name>
<proteinExistence type="predicted"/>
<dbReference type="EMBL" id="JACHYB010000002">
    <property type="protein sequence ID" value="MBB3188113.1"/>
    <property type="molecule type" value="Genomic_DNA"/>
</dbReference>
<evidence type="ECO:0008006" key="4">
    <source>
        <dbReference type="Google" id="ProtNLM"/>
    </source>
</evidence>
<evidence type="ECO:0000313" key="3">
    <source>
        <dbReference type="Proteomes" id="UP000544222"/>
    </source>
</evidence>
<comment type="caution">
    <text evidence="2">The sequence shown here is derived from an EMBL/GenBank/DDBJ whole genome shotgun (WGS) entry which is preliminary data.</text>
</comment>
<dbReference type="AlphaFoldDB" id="A0A7W5DTT9"/>
<accession>A0A7W5DTT9</accession>
<organism evidence="2 3">
    <name type="scientific">Microbacter margulisiae</name>
    <dbReference type="NCBI Taxonomy" id="1350067"/>
    <lineage>
        <taxon>Bacteria</taxon>
        <taxon>Pseudomonadati</taxon>
        <taxon>Bacteroidota</taxon>
        <taxon>Bacteroidia</taxon>
        <taxon>Bacteroidales</taxon>
        <taxon>Porphyromonadaceae</taxon>
        <taxon>Microbacter</taxon>
    </lineage>
</organism>
<feature type="chain" id="PRO_5031573528" description="Ig-like domain-containing protein" evidence="1">
    <location>
        <begin position="21"/>
        <end position="112"/>
    </location>
</feature>
<evidence type="ECO:0000256" key="1">
    <source>
        <dbReference type="SAM" id="SignalP"/>
    </source>
</evidence>
<gene>
    <name evidence="2" type="ORF">FHX64_002311</name>
</gene>
<dbReference type="RefSeq" id="WP_183413898.1">
    <property type="nucleotide sequence ID" value="NZ_JACHYB010000002.1"/>
</dbReference>
<feature type="signal peptide" evidence="1">
    <location>
        <begin position="1"/>
        <end position="20"/>
    </location>
</feature>
<protein>
    <recommendedName>
        <fullName evidence="4">Ig-like domain-containing protein</fullName>
    </recommendedName>
</protein>